<feature type="compositionally biased region" description="Pro residues" evidence="1">
    <location>
        <begin position="514"/>
        <end position="524"/>
    </location>
</feature>
<dbReference type="OrthoDB" id="2019666at2759"/>
<organism evidence="2 3">
    <name type="scientific">Decorospora gaudefroyi</name>
    <dbReference type="NCBI Taxonomy" id="184978"/>
    <lineage>
        <taxon>Eukaryota</taxon>
        <taxon>Fungi</taxon>
        <taxon>Dikarya</taxon>
        <taxon>Ascomycota</taxon>
        <taxon>Pezizomycotina</taxon>
        <taxon>Dothideomycetes</taxon>
        <taxon>Pleosporomycetidae</taxon>
        <taxon>Pleosporales</taxon>
        <taxon>Pleosporineae</taxon>
        <taxon>Pleosporaceae</taxon>
        <taxon>Decorospora</taxon>
    </lineage>
</organism>
<feature type="compositionally biased region" description="Polar residues" evidence="1">
    <location>
        <begin position="478"/>
        <end position="498"/>
    </location>
</feature>
<feature type="region of interest" description="Disordered" evidence="1">
    <location>
        <begin position="461"/>
        <end position="604"/>
    </location>
</feature>
<feature type="compositionally biased region" description="Low complexity" evidence="1">
    <location>
        <begin position="547"/>
        <end position="572"/>
    </location>
</feature>
<gene>
    <name evidence="2" type="ORF">BDW02DRAFT_601122</name>
</gene>
<dbReference type="EMBL" id="ML975374">
    <property type="protein sequence ID" value="KAF1831089.1"/>
    <property type="molecule type" value="Genomic_DNA"/>
</dbReference>
<dbReference type="AlphaFoldDB" id="A0A6A5K245"/>
<evidence type="ECO:0000256" key="1">
    <source>
        <dbReference type="SAM" id="MobiDB-lite"/>
    </source>
</evidence>
<sequence>MHTPLESTYFAPTSPQIADYRIRKPSNFLFEDADIEEDIFYRITPGALVTRLQIATCAHHFSSYYGVWRGETAGAACGRRVRMGSARLRAQCLPEGGKNVLVTAMTGSGEQVGHCFVSQWMGGEKERVWWITQLVVVDGYRNQRRATRMLHALTLHYDVGKKAELKDLVGVLSSHPYAICAVLRVFGRGIEALPSKLDWERDGKEYTHVPLPSAECFSLMTAAPFEYVREAKIQPESMTADTKFFIDHTAAEDALERIVHSMNRQIREPWEWLFGELAPGCEYLCVLEFCHDPQYKMHQQWCDGLQVWNEVQPAANTEGPSLTTGSNPSPAPIRYADYDRYLLEVPSSCRLDLRLADRTHASLIGSKRKRILEAKDVIAKQMIMLPIIMGAKRIPEDLQNTYQTDALDFPLPVHMSTWRDFTKYAYETYRDDPNVAARLLILQAIHFQELLDERDRLRTETQKRTAEMGKREGKEKATASQEPRSPNSPESTPRQQIPLQPFKQFTIPHRPEPATTPLPLPMSLPAPTATIRLNPNPLFSSPPALPTPQTTSTHKPKPKTSSPQLFFSSSSESEGESSSKDMRTPRKLRNCARILDRRGGAGGG</sequence>
<accession>A0A6A5K245</accession>
<feature type="compositionally biased region" description="Basic and acidic residues" evidence="1">
    <location>
        <begin position="594"/>
        <end position="604"/>
    </location>
</feature>
<protein>
    <recommendedName>
        <fullName evidence="4">N-acetyltransferase domain-containing protein</fullName>
    </recommendedName>
</protein>
<name>A0A6A5K245_9PLEO</name>
<proteinExistence type="predicted"/>
<evidence type="ECO:0000313" key="2">
    <source>
        <dbReference type="EMBL" id="KAF1831089.1"/>
    </source>
</evidence>
<feature type="compositionally biased region" description="Basic and acidic residues" evidence="1">
    <location>
        <begin position="461"/>
        <end position="477"/>
    </location>
</feature>
<evidence type="ECO:0008006" key="4">
    <source>
        <dbReference type="Google" id="ProtNLM"/>
    </source>
</evidence>
<evidence type="ECO:0000313" key="3">
    <source>
        <dbReference type="Proteomes" id="UP000800040"/>
    </source>
</evidence>
<keyword evidence="3" id="KW-1185">Reference proteome</keyword>
<dbReference type="Proteomes" id="UP000800040">
    <property type="component" value="Unassembled WGS sequence"/>
</dbReference>
<reference evidence="2" key="1">
    <citation type="submission" date="2020-01" db="EMBL/GenBank/DDBJ databases">
        <authorList>
            <consortium name="DOE Joint Genome Institute"/>
            <person name="Haridas S."/>
            <person name="Albert R."/>
            <person name="Binder M."/>
            <person name="Bloem J."/>
            <person name="Labutti K."/>
            <person name="Salamov A."/>
            <person name="Andreopoulos B."/>
            <person name="Baker S.E."/>
            <person name="Barry K."/>
            <person name="Bills G."/>
            <person name="Bluhm B.H."/>
            <person name="Cannon C."/>
            <person name="Castanera R."/>
            <person name="Culley D.E."/>
            <person name="Daum C."/>
            <person name="Ezra D."/>
            <person name="Gonzalez J.B."/>
            <person name="Henrissat B."/>
            <person name="Kuo A."/>
            <person name="Liang C."/>
            <person name="Lipzen A."/>
            <person name="Lutzoni F."/>
            <person name="Magnuson J."/>
            <person name="Mondo S."/>
            <person name="Nolan M."/>
            <person name="Ohm R."/>
            <person name="Pangilinan J."/>
            <person name="Park H.-J."/>
            <person name="Ramirez L."/>
            <person name="Alfaro M."/>
            <person name="Sun H."/>
            <person name="Tritt A."/>
            <person name="Yoshinaga Y."/>
            <person name="Zwiers L.-H."/>
            <person name="Turgeon B.G."/>
            <person name="Goodwin S.B."/>
            <person name="Spatafora J.W."/>
            <person name="Crous P.W."/>
            <person name="Grigoriev I.V."/>
        </authorList>
    </citation>
    <scope>NUCLEOTIDE SEQUENCE</scope>
    <source>
        <strain evidence="2">P77</strain>
    </source>
</reference>